<keyword evidence="3" id="KW-1185">Reference proteome</keyword>
<protein>
    <submittedName>
        <fullName evidence="2">Fosfomycin resistance protein FosX</fullName>
    </submittedName>
</protein>
<sequence length="102" mass="11830">MIEGLSHVTFIVRDLDRMEAFLRAVFEAERVYDSGPDTHSLSRERFFVIGGVWVAVMRGDPLREPTYNHVAFKIPDSEFTAYERRVREHGVEVRTGRSRMDG</sequence>
<dbReference type="InterPro" id="IPR004360">
    <property type="entry name" value="Glyas_Fos-R_dOase_dom"/>
</dbReference>
<dbReference type="InterPro" id="IPR029068">
    <property type="entry name" value="Glyas_Bleomycin-R_OHBP_Dase"/>
</dbReference>
<evidence type="ECO:0000259" key="1">
    <source>
        <dbReference type="PROSITE" id="PS51819"/>
    </source>
</evidence>
<dbReference type="EMBL" id="LKAQ01000004">
    <property type="protein sequence ID" value="OIQ50120.1"/>
    <property type="molecule type" value="Genomic_DNA"/>
</dbReference>
<name>A0A1J5N5L8_9BACT</name>
<dbReference type="SUPFAM" id="SSF54593">
    <property type="entry name" value="Glyoxalase/Bleomycin resistance protein/Dihydroxybiphenyl dioxygenase"/>
    <property type="match status" value="1"/>
</dbReference>
<dbReference type="AlphaFoldDB" id="A0A1J5N5L8"/>
<comment type="caution">
    <text evidence="2">The sequence shown here is derived from an EMBL/GenBank/DDBJ whole genome shotgun (WGS) entry which is preliminary data.</text>
</comment>
<accession>A0A1J5N5L8</accession>
<dbReference type="PROSITE" id="PS51819">
    <property type="entry name" value="VOC"/>
    <property type="match status" value="1"/>
</dbReference>
<feature type="domain" description="VOC" evidence="1">
    <location>
        <begin position="4"/>
        <end position="102"/>
    </location>
</feature>
<dbReference type="Gene3D" id="3.10.180.10">
    <property type="entry name" value="2,3-Dihydroxybiphenyl 1,2-Dioxygenase, domain 1"/>
    <property type="match status" value="1"/>
</dbReference>
<evidence type="ECO:0000313" key="2">
    <source>
        <dbReference type="EMBL" id="OIQ50120.1"/>
    </source>
</evidence>
<evidence type="ECO:0000313" key="3">
    <source>
        <dbReference type="Proteomes" id="UP000181901"/>
    </source>
</evidence>
<dbReference type="InterPro" id="IPR037523">
    <property type="entry name" value="VOC_core"/>
</dbReference>
<dbReference type="Pfam" id="PF00903">
    <property type="entry name" value="Glyoxalase"/>
    <property type="match status" value="1"/>
</dbReference>
<gene>
    <name evidence="2" type="primary">fosX</name>
    <name evidence="2" type="ORF">BerOc1_02050</name>
</gene>
<dbReference type="Proteomes" id="UP000181901">
    <property type="component" value="Unassembled WGS sequence"/>
</dbReference>
<proteinExistence type="predicted"/>
<reference evidence="2 3" key="1">
    <citation type="submission" date="2015-09" db="EMBL/GenBank/DDBJ databases">
        <title>Genome of Desulfovibrio dechloracetivorans BerOc1, a mercury methylating strain isolated from highly hydrocarbons and metals contaminated coastal sediments.</title>
        <authorList>
            <person name="Goni Urriza M."/>
            <person name="Gassie C."/>
            <person name="Bouchez O."/>
            <person name="Klopp C."/>
            <person name="Ranchou-Peyruse A."/>
            <person name="Remy G."/>
        </authorList>
    </citation>
    <scope>NUCLEOTIDE SEQUENCE [LARGE SCALE GENOMIC DNA]</scope>
    <source>
        <strain evidence="2 3">BerOc1</strain>
    </source>
</reference>
<organism evidence="2 3">
    <name type="scientific">Pseudodesulfovibrio hydrargyri</name>
    <dbReference type="NCBI Taxonomy" id="2125990"/>
    <lineage>
        <taxon>Bacteria</taxon>
        <taxon>Pseudomonadati</taxon>
        <taxon>Thermodesulfobacteriota</taxon>
        <taxon>Desulfovibrionia</taxon>
        <taxon>Desulfovibrionales</taxon>
        <taxon>Desulfovibrionaceae</taxon>
    </lineage>
</organism>